<evidence type="ECO:0000313" key="4">
    <source>
        <dbReference type="Proteomes" id="UP000485058"/>
    </source>
</evidence>
<keyword evidence="1" id="KW-0175">Coiled coil</keyword>
<feature type="region of interest" description="Disordered" evidence="2">
    <location>
        <begin position="89"/>
        <end position="131"/>
    </location>
</feature>
<feature type="compositionally biased region" description="Gly residues" evidence="2">
    <location>
        <begin position="106"/>
        <end position="116"/>
    </location>
</feature>
<dbReference type="Proteomes" id="UP000485058">
    <property type="component" value="Unassembled WGS sequence"/>
</dbReference>
<reference evidence="3 4" key="1">
    <citation type="submission" date="2020-02" db="EMBL/GenBank/DDBJ databases">
        <title>Draft genome sequence of Haematococcus lacustris strain NIES-144.</title>
        <authorList>
            <person name="Morimoto D."/>
            <person name="Nakagawa S."/>
            <person name="Yoshida T."/>
            <person name="Sawayama S."/>
        </authorList>
    </citation>
    <scope>NUCLEOTIDE SEQUENCE [LARGE SCALE GENOMIC DNA]</scope>
    <source>
        <strain evidence="3 4">NIES-144</strain>
    </source>
</reference>
<organism evidence="3 4">
    <name type="scientific">Haematococcus lacustris</name>
    <name type="common">Green alga</name>
    <name type="synonym">Haematococcus pluvialis</name>
    <dbReference type="NCBI Taxonomy" id="44745"/>
    <lineage>
        <taxon>Eukaryota</taxon>
        <taxon>Viridiplantae</taxon>
        <taxon>Chlorophyta</taxon>
        <taxon>core chlorophytes</taxon>
        <taxon>Chlorophyceae</taxon>
        <taxon>CS clade</taxon>
        <taxon>Chlamydomonadales</taxon>
        <taxon>Haematococcaceae</taxon>
        <taxon>Haematococcus</taxon>
    </lineage>
</organism>
<dbReference type="EMBL" id="BLLF01003424">
    <property type="protein sequence ID" value="GFH27294.1"/>
    <property type="molecule type" value="Genomic_DNA"/>
</dbReference>
<evidence type="ECO:0000256" key="1">
    <source>
        <dbReference type="SAM" id="Coils"/>
    </source>
</evidence>
<sequence length="204" mass="20552">MDEEGRRLAVALAIVKAQRSTAQIRELESRAEVAEARLKKLRAGCGVLVSVLQKHMQAGQSGALSQGAGFGGSVPAAAADLAAGLGAGQVMPGTHSRTTATTPAGPAGGAKSGNGRRGSEPEVESAAAAAAPGAGQGRVAWLRGGSVPGPRCLMPFTAAAVQQRVAQLATGLQHCLMAQHNDQGAARARVIQLCQQVKQALLPA</sequence>
<keyword evidence="4" id="KW-1185">Reference proteome</keyword>
<proteinExistence type="predicted"/>
<name>A0A6A0A442_HAELA</name>
<evidence type="ECO:0000256" key="2">
    <source>
        <dbReference type="SAM" id="MobiDB-lite"/>
    </source>
</evidence>
<accession>A0A6A0A442</accession>
<dbReference type="AlphaFoldDB" id="A0A6A0A442"/>
<feature type="coiled-coil region" evidence="1">
    <location>
        <begin position="17"/>
        <end position="44"/>
    </location>
</feature>
<gene>
    <name evidence="3" type="ORF">HaLaN_25592</name>
</gene>
<evidence type="ECO:0000313" key="3">
    <source>
        <dbReference type="EMBL" id="GFH27294.1"/>
    </source>
</evidence>
<protein>
    <submittedName>
        <fullName evidence="3">Uncharacterized protein</fullName>
    </submittedName>
</protein>
<comment type="caution">
    <text evidence="3">The sequence shown here is derived from an EMBL/GenBank/DDBJ whole genome shotgun (WGS) entry which is preliminary data.</text>
</comment>